<keyword evidence="1" id="KW-0472">Membrane</keyword>
<name>A0A1S2ECM5_AGRVI</name>
<comment type="caution">
    <text evidence="3">The sequence shown here is derived from an EMBL/GenBank/DDBJ whole genome shotgun (WGS) entry which is preliminary data.</text>
</comment>
<feature type="transmembrane region" description="Helical" evidence="1">
    <location>
        <begin position="107"/>
        <end position="128"/>
    </location>
</feature>
<sequence length="138" mass="14138">MTLILLAISLMITLCVIAYNFVIYALPFMAGLTAFQYVCGMEAGFLMSGLAAIVAALLSVALVVAVIGFANNPSLRLIALAVFAVPAMIAGYALVHGVTKNFVDSAIVLNLLGGAGGLFIGISAMLNLNALGTSVVSR</sequence>
<evidence type="ECO:0000313" key="4">
    <source>
        <dbReference type="Proteomes" id="UP000175993"/>
    </source>
</evidence>
<dbReference type="RefSeq" id="WP_070152161.1">
    <property type="nucleotide sequence ID" value="NZ_JABAEH010000002.1"/>
</dbReference>
<feature type="transmembrane region" description="Helical" evidence="1">
    <location>
        <begin position="45"/>
        <end position="70"/>
    </location>
</feature>
<evidence type="ECO:0000313" key="3">
    <source>
        <dbReference type="EMBL" id="MVA57109.1"/>
    </source>
</evidence>
<dbReference type="EMBL" id="MBEV02000002">
    <property type="protein sequence ID" value="MUP04010.1"/>
    <property type="molecule type" value="Genomic_DNA"/>
</dbReference>
<dbReference type="EMBL" id="WPHU01000005">
    <property type="protein sequence ID" value="MVA57109.1"/>
    <property type="molecule type" value="Genomic_DNA"/>
</dbReference>
<reference evidence="2 4" key="1">
    <citation type="submission" date="2019-11" db="EMBL/GenBank/DDBJ databases">
        <title>Whole-genome sequencing of Allorhizobium vitis.</title>
        <authorList>
            <person name="Gan H.M."/>
            <person name="Savka M.A."/>
        </authorList>
    </citation>
    <scope>NUCLEOTIDE SEQUENCE [LARGE SCALE GENOMIC DNA]</scope>
    <source>
        <strain evidence="2 4">AB4</strain>
    </source>
</reference>
<dbReference type="OrthoDB" id="7778592at2"/>
<evidence type="ECO:0000313" key="5">
    <source>
        <dbReference type="Proteomes" id="UP000440716"/>
    </source>
</evidence>
<reference evidence="3 5" key="2">
    <citation type="submission" date="2019-12" db="EMBL/GenBank/DDBJ databases">
        <title>Whole-genome sequencing of Allorhizobium vitis.</title>
        <authorList>
            <person name="Gan H.M."/>
            <person name="Szegedi E."/>
            <person name="Burr T."/>
            <person name="Savka M.A."/>
        </authorList>
    </citation>
    <scope>NUCLEOTIDE SEQUENCE [LARGE SCALE GENOMIC DNA]</scope>
    <source>
        <strain evidence="3 5">CG415</strain>
    </source>
</reference>
<gene>
    <name evidence="2" type="ORF">BBI04_004145</name>
    <name evidence="3" type="ORF">GOZ88_13460</name>
</gene>
<protein>
    <submittedName>
        <fullName evidence="3">Uncharacterized protein</fullName>
    </submittedName>
</protein>
<evidence type="ECO:0000256" key="1">
    <source>
        <dbReference type="SAM" id="Phobius"/>
    </source>
</evidence>
<feature type="transmembrane region" description="Helical" evidence="1">
    <location>
        <begin position="77"/>
        <end position="95"/>
    </location>
</feature>
<keyword evidence="1" id="KW-1133">Transmembrane helix</keyword>
<proteinExistence type="predicted"/>
<accession>A0A1S2ECM5</accession>
<organism evidence="3 5">
    <name type="scientific">Agrobacterium vitis</name>
    <name type="common">Rhizobium vitis</name>
    <dbReference type="NCBI Taxonomy" id="373"/>
    <lineage>
        <taxon>Bacteria</taxon>
        <taxon>Pseudomonadati</taxon>
        <taxon>Pseudomonadota</taxon>
        <taxon>Alphaproteobacteria</taxon>
        <taxon>Hyphomicrobiales</taxon>
        <taxon>Rhizobiaceae</taxon>
        <taxon>Rhizobium/Agrobacterium group</taxon>
        <taxon>Agrobacterium</taxon>
    </lineage>
</organism>
<dbReference type="Proteomes" id="UP000440716">
    <property type="component" value="Unassembled WGS sequence"/>
</dbReference>
<evidence type="ECO:0000313" key="2">
    <source>
        <dbReference type="EMBL" id="MUP04010.1"/>
    </source>
</evidence>
<keyword evidence="1" id="KW-0812">Transmembrane</keyword>
<dbReference type="Proteomes" id="UP000175993">
    <property type="component" value="Unassembled WGS sequence"/>
</dbReference>
<dbReference type="AlphaFoldDB" id="A0A1S2ECM5"/>